<evidence type="ECO:0000256" key="1">
    <source>
        <dbReference type="SAM" id="MobiDB-lite"/>
    </source>
</evidence>
<feature type="compositionally biased region" description="Polar residues" evidence="1">
    <location>
        <begin position="75"/>
        <end position="100"/>
    </location>
</feature>
<dbReference type="InterPro" id="IPR017930">
    <property type="entry name" value="Myb_dom"/>
</dbReference>
<evidence type="ECO:0000313" key="3">
    <source>
        <dbReference type="EMBL" id="CAG5047543.1"/>
    </source>
</evidence>
<dbReference type="AlphaFoldDB" id="A0A8S3XYA5"/>
<dbReference type="OrthoDB" id="6922933at2759"/>
<protein>
    <submittedName>
        <fullName evidence="3">(apollo) hypothetical protein</fullName>
    </submittedName>
</protein>
<sequence length="180" mass="20695">MNKTPKECKNKWRNLRDNYRKNQNKKKTGSAASVSKYDDERLKFINDSFEERGCISSLNEKCPVPSSSSMQMSSFKSCLQQPSQEGNSVTPNQTHGTSQVKNKKRDSIVKKFRKNREERTKMLRQISEQGNTPVHTFFRSMADVVCKFPPDKIAQIRTQVCNIVTEMELSILAQRDTPTP</sequence>
<feature type="region of interest" description="Disordered" evidence="1">
    <location>
        <begin position="73"/>
        <end position="106"/>
    </location>
</feature>
<feature type="compositionally biased region" description="Basic and acidic residues" evidence="1">
    <location>
        <begin position="1"/>
        <end position="20"/>
    </location>
</feature>
<gene>
    <name evidence="3" type="ORF">PAPOLLO_LOCUS23967</name>
</gene>
<dbReference type="Proteomes" id="UP000691718">
    <property type="component" value="Unassembled WGS sequence"/>
</dbReference>
<name>A0A8S3XYA5_PARAO</name>
<dbReference type="EMBL" id="CAJQZP010001449">
    <property type="protein sequence ID" value="CAG5047543.1"/>
    <property type="molecule type" value="Genomic_DNA"/>
</dbReference>
<dbReference type="PROSITE" id="PS51294">
    <property type="entry name" value="HTH_MYB"/>
    <property type="match status" value="1"/>
</dbReference>
<keyword evidence="4" id="KW-1185">Reference proteome</keyword>
<proteinExistence type="predicted"/>
<feature type="region of interest" description="Disordered" evidence="1">
    <location>
        <begin position="1"/>
        <end position="37"/>
    </location>
</feature>
<dbReference type="InterPro" id="IPR006578">
    <property type="entry name" value="MADF-dom"/>
</dbReference>
<dbReference type="Pfam" id="PF10545">
    <property type="entry name" value="MADF_DNA_bdg"/>
    <property type="match status" value="1"/>
</dbReference>
<feature type="domain" description="HTH myb-type" evidence="2">
    <location>
        <begin position="1"/>
        <end position="20"/>
    </location>
</feature>
<accession>A0A8S3XYA5</accession>
<reference evidence="3" key="1">
    <citation type="submission" date="2021-04" db="EMBL/GenBank/DDBJ databases">
        <authorList>
            <person name="Tunstrom K."/>
        </authorList>
    </citation>
    <scope>NUCLEOTIDE SEQUENCE</scope>
</reference>
<comment type="caution">
    <text evidence="3">The sequence shown here is derived from an EMBL/GenBank/DDBJ whole genome shotgun (WGS) entry which is preliminary data.</text>
</comment>
<evidence type="ECO:0000259" key="2">
    <source>
        <dbReference type="PROSITE" id="PS51294"/>
    </source>
</evidence>
<organism evidence="3 4">
    <name type="scientific">Parnassius apollo</name>
    <name type="common">Apollo butterfly</name>
    <name type="synonym">Papilio apollo</name>
    <dbReference type="NCBI Taxonomy" id="110799"/>
    <lineage>
        <taxon>Eukaryota</taxon>
        <taxon>Metazoa</taxon>
        <taxon>Ecdysozoa</taxon>
        <taxon>Arthropoda</taxon>
        <taxon>Hexapoda</taxon>
        <taxon>Insecta</taxon>
        <taxon>Pterygota</taxon>
        <taxon>Neoptera</taxon>
        <taxon>Endopterygota</taxon>
        <taxon>Lepidoptera</taxon>
        <taxon>Glossata</taxon>
        <taxon>Ditrysia</taxon>
        <taxon>Papilionoidea</taxon>
        <taxon>Papilionidae</taxon>
        <taxon>Parnassiinae</taxon>
        <taxon>Parnassini</taxon>
        <taxon>Parnassius</taxon>
        <taxon>Parnassius</taxon>
    </lineage>
</organism>
<evidence type="ECO:0000313" key="4">
    <source>
        <dbReference type="Proteomes" id="UP000691718"/>
    </source>
</evidence>